<feature type="transmembrane region" description="Helical" evidence="1">
    <location>
        <begin position="14"/>
        <end position="35"/>
    </location>
</feature>
<evidence type="ECO:0000256" key="1">
    <source>
        <dbReference type="SAM" id="Phobius"/>
    </source>
</evidence>
<feature type="transmembrane region" description="Helical" evidence="1">
    <location>
        <begin position="110"/>
        <end position="131"/>
    </location>
</feature>
<name>A0AAU9CK82_9BACT</name>
<feature type="transmembrane region" description="Helical" evidence="1">
    <location>
        <begin position="81"/>
        <end position="104"/>
    </location>
</feature>
<keyword evidence="1" id="KW-0472">Membrane</keyword>
<dbReference type="KEGG" id="fax:FUAX_17780"/>
<keyword evidence="3" id="KW-1185">Reference proteome</keyword>
<reference evidence="2 3" key="1">
    <citation type="submission" date="2021-12" db="EMBL/GenBank/DDBJ databases">
        <title>Genome sequencing of bacteria with rrn-lacking chromosome and rrn-plasmid.</title>
        <authorList>
            <person name="Anda M."/>
            <person name="Iwasaki W."/>
        </authorList>
    </citation>
    <scope>NUCLEOTIDE SEQUENCE [LARGE SCALE GENOMIC DNA]</scope>
    <source>
        <strain evidence="2 3">DSM 100852</strain>
    </source>
</reference>
<organism evidence="2 3">
    <name type="scientific">Fulvitalea axinellae</name>
    <dbReference type="NCBI Taxonomy" id="1182444"/>
    <lineage>
        <taxon>Bacteria</taxon>
        <taxon>Pseudomonadati</taxon>
        <taxon>Bacteroidota</taxon>
        <taxon>Cytophagia</taxon>
        <taxon>Cytophagales</taxon>
        <taxon>Persicobacteraceae</taxon>
        <taxon>Fulvitalea</taxon>
    </lineage>
</organism>
<dbReference type="EMBL" id="AP025314">
    <property type="protein sequence ID" value="BDD09346.1"/>
    <property type="molecule type" value="Genomic_DNA"/>
</dbReference>
<evidence type="ECO:0000313" key="2">
    <source>
        <dbReference type="EMBL" id="BDD09346.1"/>
    </source>
</evidence>
<evidence type="ECO:0000313" key="3">
    <source>
        <dbReference type="Proteomes" id="UP001348817"/>
    </source>
</evidence>
<evidence type="ECO:0008006" key="4">
    <source>
        <dbReference type="Google" id="ProtNLM"/>
    </source>
</evidence>
<accession>A0AAU9CK82</accession>
<sequence>MKELMFLALSGPNLIATSLLVFVLVYGLVAMLGLVEMDSVDIDFDVDADADVDVDVDSDVSTGGGGMHGFLSFFNLGRFPLMIYLSVLALPFWVLSILMTATLADLSLPMWIGYLGLLPILLISMFIAKFLSTPIAKLWYKLDGHEEVTMEGQVCHLLYKADSESLSQAEVEWSGDKLRVNVKAMDGKILKEGAKAVIVSKAKEADYYLIDEFSL</sequence>
<dbReference type="RefSeq" id="WP_338394556.1">
    <property type="nucleotide sequence ID" value="NZ_AP025314.1"/>
</dbReference>
<keyword evidence="1" id="KW-0812">Transmembrane</keyword>
<protein>
    <recommendedName>
        <fullName evidence="4">DUF1449 family protein</fullName>
    </recommendedName>
</protein>
<dbReference type="Proteomes" id="UP001348817">
    <property type="component" value="Chromosome"/>
</dbReference>
<proteinExistence type="predicted"/>
<dbReference type="AlphaFoldDB" id="A0AAU9CK82"/>
<keyword evidence="1" id="KW-1133">Transmembrane helix</keyword>
<gene>
    <name evidence="2" type="ORF">FUAX_17780</name>
</gene>